<evidence type="ECO:0000313" key="9">
    <source>
        <dbReference type="EMBL" id="KAJ2923850.1"/>
    </source>
</evidence>
<keyword evidence="6 8" id="KW-0539">Nucleus</keyword>
<dbReference type="SUPFAM" id="SSF143870">
    <property type="entry name" value="PF0523-like"/>
    <property type="match status" value="1"/>
</dbReference>
<comment type="caution">
    <text evidence="9">The sequence shown here is derived from an EMBL/GenBank/DDBJ whole genome shotgun (WGS) entry which is preliminary data.</text>
</comment>
<evidence type="ECO:0000256" key="8">
    <source>
        <dbReference type="RuleBase" id="RU004398"/>
    </source>
</evidence>
<dbReference type="OrthoDB" id="329139at2759"/>
<comment type="function">
    <text evidence="7">Component of the EKC/KEOPS complex that is required for the formation of a threonylcarbamoyl group on adenosine at position 37 (t(6)A37) in tRNAs that read codons beginning with adenine. The complex is probably involved in the transfer of the threonylcarbamoyl moiety of threonylcarbamoyl-AMP (TC-AMP) to the N6 group of A37. CGI121 acts as an allosteric effector that regulates the t(6)A activity of the complex. The EKC/KEOPS complex also promotes both telomere uncapping and telomere elongation. The complex is required for efficient recruitment of transcriptional coactivators. CGI121 is not required for tRNA modification.</text>
</comment>
<evidence type="ECO:0000256" key="6">
    <source>
        <dbReference type="ARBA" id="ARBA00023242"/>
    </source>
</evidence>
<keyword evidence="5" id="KW-0819">tRNA processing</keyword>
<keyword evidence="10" id="KW-1185">Reference proteome</keyword>
<dbReference type="EMBL" id="JANBPK010001272">
    <property type="protein sequence ID" value="KAJ2923850.1"/>
    <property type="molecule type" value="Genomic_DNA"/>
</dbReference>
<accession>A0A9W8IWA1</accession>
<evidence type="ECO:0000256" key="1">
    <source>
        <dbReference type="ARBA" id="ARBA00004123"/>
    </source>
</evidence>
<dbReference type="GO" id="GO:0005634">
    <property type="term" value="C:nucleus"/>
    <property type="evidence" value="ECO:0007669"/>
    <property type="project" value="UniProtKB-SubCell"/>
</dbReference>
<comment type="subcellular location">
    <subcellularLocation>
        <location evidence="1">Nucleus</location>
    </subcellularLocation>
</comment>
<dbReference type="Pfam" id="PF08617">
    <property type="entry name" value="CGI-121"/>
    <property type="match status" value="1"/>
</dbReference>
<organism evidence="9 10">
    <name type="scientific">Candolleomyces eurysporus</name>
    <dbReference type="NCBI Taxonomy" id="2828524"/>
    <lineage>
        <taxon>Eukaryota</taxon>
        <taxon>Fungi</taxon>
        <taxon>Dikarya</taxon>
        <taxon>Basidiomycota</taxon>
        <taxon>Agaricomycotina</taxon>
        <taxon>Agaricomycetes</taxon>
        <taxon>Agaricomycetidae</taxon>
        <taxon>Agaricales</taxon>
        <taxon>Agaricineae</taxon>
        <taxon>Psathyrellaceae</taxon>
        <taxon>Candolleomyces</taxon>
    </lineage>
</organism>
<evidence type="ECO:0000256" key="4">
    <source>
        <dbReference type="ARBA" id="ARBA00016009"/>
    </source>
</evidence>
<name>A0A9W8IWA1_9AGAR</name>
<dbReference type="GO" id="GO:0002949">
    <property type="term" value="P:tRNA threonylcarbamoyladenosine modification"/>
    <property type="evidence" value="ECO:0007669"/>
    <property type="project" value="TreeGrafter"/>
</dbReference>
<evidence type="ECO:0000256" key="7">
    <source>
        <dbReference type="ARBA" id="ARBA00025043"/>
    </source>
</evidence>
<evidence type="ECO:0000256" key="2">
    <source>
        <dbReference type="ARBA" id="ARBA00005546"/>
    </source>
</evidence>
<evidence type="ECO:0000313" key="10">
    <source>
        <dbReference type="Proteomes" id="UP001140091"/>
    </source>
</evidence>
<sequence>MQTTTFPHVPHDSSSARYALFRDVENAPALRQRIVKASTMQGKKGELEKEAVNFAFIDARLITSRKHLTTAIHQAILADSANPSGLKTKSVHSEVLFNLNPTNNITEALRNYGLSDTSTDLVVVRIGSPDVPDNVIQELMKDVVIGNIVEPFETELEQLTDWGLVKRYFKLNTEPALKDLEGQAEREAVDKIVTSSVAMKSVVQ</sequence>
<proteinExistence type="inferred from homology"/>
<comment type="similarity">
    <text evidence="2 8">Belongs to the CGI121/TPRKB family.</text>
</comment>
<evidence type="ECO:0000256" key="3">
    <source>
        <dbReference type="ARBA" id="ARBA00015316"/>
    </source>
</evidence>
<dbReference type="GO" id="GO:0005829">
    <property type="term" value="C:cytosol"/>
    <property type="evidence" value="ECO:0007669"/>
    <property type="project" value="TreeGrafter"/>
</dbReference>
<gene>
    <name evidence="9" type="ORF">H1R20_g13244</name>
</gene>
<dbReference type="GO" id="GO:0000408">
    <property type="term" value="C:EKC/KEOPS complex"/>
    <property type="evidence" value="ECO:0007669"/>
    <property type="project" value="TreeGrafter"/>
</dbReference>
<dbReference type="InterPro" id="IPR013926">
    <property type="entry name" value="CGI121/TPRKB"/>
</dbReference>
<dbReference type="InterPro" id="IPR036504">
    <property type="entry name" value="CGI121/TPRKB_sf"/>
</dbReference>
<evidence type="ECO:0000256" key="5">
    <source>
        <dbReference type="ARBA" id="ARBA00022694"/>
    </source>
</evidence>
<dbReference type="Gene3D" id="3.30.2380.10">
    <property type="entry name" value="CGI121/TPRKB"/>
    <property type="match status" value="1"/>
</dbReference>
<protein>
    <recommendedName>
        <fullName evidence="4">EKC/KEOPS complex subunit CGI121</fullName>
    </recommendedName>
    <alternativeName>
        <fullName evidence="3">EKC/KEOPS complex subunit cgi121</fullName>
    </alternativeName>
</protein>
<dbReference type="AlphaFoldDB" id="A0A9W8IWA1"/>
<dbReference type="Proteomes" id="UP001140091">
    <property type="component" value="Unassembled WGS sequence"/>
</dbReference>
<reference evidence="9" key="1">
    <citation type="submission" date="2022-06" db="EMBL/GenBank/DDBJ databases">
        <title>Genome Sequence of Candolleomyces eurysporus.</title>
        <authorList>
            <person name="Buettner E."/>
        </authorList>
    </citation>
    <scope>NUCLEOTIDE SEQUENCE</scope>
    <source>
        <strain evidence="9">VTCC 930004</strain>
    </source>
</reference>
<dbReference type="PANTHER" id="PTHR15840">
    <property type="entry name" value="CGI-121 FAMILY MEMBER"/>
    <property type="match status" value="1"/>
</dbReference>
<feature type="non-terminal residue" evidence="9">
    <location>
        <position position="204"/>
    </location>
</feature>
<dbReference type="PANTHER" id="PTHR15840:SF10">
    <property type="entry name" value="EKC_KEOPS COMPLEX SUBUNIT TPRKB"/>
    <property type="match status" value="1"/>
</dbReference>